<dbReference type="OrthoDB" id="9811557at2"/>
<dbReference type="SUPFAM" id="SSF46548">
    <property type="entry name" value="alpha-helical ferredoxin"/>
    <property type="match status" value="1"/>
</dbReference>
<comment type="similarity">
    <text evidence="11">In the N-terminal section; belongs to the FAD-binding oxidoreductase/transferase type 4 family.</text>
</comment>
<evidence type="ECO:0000256" key="9">
    <source>
        <dbReference type="ARBA" id="ARBA00039003"/>
    </source>
</evidence>
<dbReference type="InterPro" id="IPR036318">
    <property type="entry name" value="FAD-bd_PCMH-like_sf"/>
</dbReference>
<evidence type="ECO:0000256" key="4">
    <source>
        <dbReference type="ARBA" id="ARBA00022723"/>
    </source>
</evidence>
<evidence type="ECO:0000256" key="3">
    <source>
        <dbReference type="ARBA" id="ARBA00022630"/>
    </source>
</evidence>
<dbReference type="AlphaFoldDB" id="K2LAY8"/>
<dbReference type="InterPro" id="IPR004113">
    <property type="entry name" value="FAD-bd_oxidored_4_C"/>
</dbReference>
<comment type="caution">
    <text evidence="15">The sequence shown here is derived from an EMBL/GenBank/DDBJ whole genome shotgun (WGS) entry which is preliminary data.</text>
</comment>
<evidence type="ECO:0000256" key="5">
    <source>
        <dbReference type="ARBA" id="ARBA00022827"/>
    </source>
</evidence>
<dbReference type="GO" id="GO:0008720">
    <property type="term" value="F:D-lactate dehydrogenase (NAD+) activity"/>
    <property type="evidence" value="ECO:0007669"/>
    <property type="project" value="TreeGrafter"/>
</dbReference>
<dbReference type="InterPro" id="IPR016169">
    <property type="entry name" value="FAD-bd_PCMH_sub2"/>
</dbReference>
<dbReference type="EMBL" id="AMRG01000002">
    <property type="protein sequence ID" value="EKE86980.1"/>
    <property type="molecule type" value="Genomic_DNA"/>
</dbReference>
<dbReference type="SUPFAM" id="SSF55103">
    <property type="entry name" value="FAD-linked oxidases, C-terminal domain"/>
    <property type="match status" value="1"/>
</dbReference>
<dbReference type="Pfam" id="PF13183">
    <property type="entry name" value="Fer4_8"/>
    <property type="match status" value="1"/>
</dbReference>
<dbReference type="InterPro" id="IPR016167">
    <property type="entry name" value="FAD-bd_PCMH_sub1"/>
</dbReference>
<evidence type="ECO:0000256" key="10">
    <source>
        <dbReference type="ARBA" id="ARBA00051291"/>
    </source>
</evidence>
<dbReference type="GO" id="GO:0051990">
    <property type="term" value="F:(R)-2-hydroxyglutarate dehydrogenase activity"/>
    <property type="evidence" value="ECO:0007669"/>
    <property type="project" value="UniProtKB-EC"/>
</dbReference>
<dbReference type="PROSITE" id="PS51379">
    <property type="entry name" value="4FE4S_FER_2"/>
    <property type="match status" value="1"/>
</dbReference>
<evidence type="ECO:0000259" key="13">
    <source>
        <dbReference type="PROSITE" id="PS51379"/>
    </source>
</evidence>
<dbReference type="GO" id="GO:1903457">
    <property type="term" value="P:lactate catabolic process"/>
    <property type="evidence" value="ECO:0007669"/>
    <property type="project" value="TreeGrafter"/>
</dbReference>
<evidence type="ECO:0000313" key="16">
    <source>
        <dbReference type="Proteomes" id="UP000014115"/>
    </source>
</evidence>
<feature type="domain" description="4Fe-4S ferredoxin-type" evidence="13">
    <location>
        <begin position="652"/>
        <end position="683"/>
    </location>
</feature>
<dbReference type="PROSITE" id="PS00198">
    <property type="entry name" value="4FE4S_FER_1"/>
    <property type="match status" value="1"/>
</dbReference>
<dbReference type="InterPro" id="IPR016166">
    <property type="entry name" value="FAD-bd_PCMH"/>
</dbReference>
<dbReference type="STRING" id="740709.A10D4_02022"/>
<keyword evidence="2" id="KW-0004">4Fe-4S</keyword>
<dbReference type="SUPFAM" id="SSF56176">
    <property type="entry name" value="FAD-binding/transporter-associated domain-like"/>
    <property type="match status" value="1"/>
</dbReference>
<dbReference type="PROSITE" id="PS51387">
    <property type="entry name" value="FAD_PCMH"/>
    <property type="match status" value="1"/>
</dbReference>
<evidence type="ECO:0000256" key="11">
    <source>
        <dbReference type="ARBA" id="ARBA00060924"/>
    </source>
</evidence>
<evidence type="ECO:0000256" key="1">
    <source>
        <dbReference type="ARBA" id="ARBA00001974"/>
    </source>
</evidence>
<name>K2LAY8_9GAMM</name>
<dbReference type="InterPro" id="IPR006094">
    <property type="entry name" value="Oxid_FAD_bind_N"/>
</dbReference>
<dbReference type="Pfam" id="PF01565">
    <property type="entry name" value="FAD_binding_4"/>
    <property type="match status" value="1"/>
</dbReference>
<dbReference type="PANTHER" id="PTHR11748:SF119">
    <property type="entry name" value="D-2-HYDROXYGLUTARATE DEHYDROGENASE"/>
    <property type="match status" value="1"/>
</dbReference>
<dbReference type="InterPro" id="IPR017896">
    <property type="entry name" value="4Fe4S_Fe-S-bd"/>
</dbReference>
<dbReference type="PANTHER" id="PTHR11748">
    <property type="entry name" value="D-LACTATE DEHYDROGENASE"/>
    <property type="match status" value="1"/>
</dbReference>
<dbReference type="EC" id="1.1.99.39" evidence="9"/>
<evidence type="ECO:0000256" key="7">
    <source>
        <dbReference type="ARBA" id="ARBA00023004"/>
    </source>
</evidence>
<dbReference type="GO" id="GO:0004458">
    <property type="term" value="F:D-lactate dehydrogenase (cytochrome) activity"/>
    <property type="evidence" value="ECO:0007669"/>
    <property type="project" value="TreeGrafter"/>
</dbReference>
<dbReference type="Gene3D" id="3.30.43.10">
    <property type="entry name" value="Uridine Diphospho-n-acetylenolpyruvylglucosamine Reductase, domain 2"/>
    <property type="match status" value="1"/>
</dbReference>
<keyword evidence="4" id="KW-0479">Metal-binding</keyword>
<evidence type="ECO:0000313" key="15">
    <source>
        <dbReference type="EMBL" id="EKE86980.1"/>
    </source>
</evidence>
<dbReference type="RefSeq" id="WP_008487406.1">
    <property type="nucleotide sequence ID" value="NZ_AMRG01000002.1"/>
</dbReference>
<comment type="catalytic activity">
    <reaction evidence="10">
        <text>(R)-2-hydroxyglutarate + A = 2-oxoglutarate + AH2</text>
        <dbReference type="Rhea" id="RHEA:38295"/>
        <dbReference type="ChEBI" id="CHEBI:13193"/>
        <dbReference type="ChEBI" id="CHEBI:15801"/>
        <dbReference type="ChEBI" id="CHEBI:16810"/>
        <dbReference type="ChEBI" id="CHEBI:17499"/>
        <dbReference type="EC" id="1.1.99.39"/>
    </reaction>
    <physiologicalReaction direction="left-to-right" evidence="10">
        <dbReference type="Rhea" id="RHEA:38296"/>
    </physiologicalReaction>
</comment>
<dbReference type="Pfam" id="PF02913">
    <property type="entry name" value="FAD-oxidase_C"/>
    <property type="match status" value="1"/>
</dbReference>
<keyword evidence="5" id="KW-0274">FAD</keyword>
<evidence type="ECO:0000259" key="14">
    <source>
        <dbReference type="PROSITE" id="PS51387"/>
    </source>
</evidence>
<feature type="domain" description="FAD-binding PCMH-type" evidence="14">
    <location>
        <begin position="49"/>
        <end position="282"/>
    </location>
</feature>
<keyword evidence="8" id="KW-0411">Iron-sulfur</keyword>
<keyword evidence="6" id="KW-0560">Oxidoreductase</keyword>
<accession>K2LAY8</accession>
<evidence type="ECO:0000256" key="8">
    <source>
        <dbReference type="ARBA" id="ARBA00023014"/>
    </source>
</evidence>
<keyword evidence="7" id="KW-0408">Iron</keyword>
<dbReference type="GO" id="GO:0051539">
    <property type="term" value="F:4 iron, 4 sulfur cluster binding"/>
    <property type="evidence" value="ECO:0007669"/>
    <property type="project" value="UniProtKB-KW"/>
</dbReference>
<proteinExistence type="inferred from homology"/>
<keyword evidence="3" id="KW-0285">Flavoprotein</keyword>
<sequence length="1017" mass="112771">MTLPYLSPAATLSRVYADYLSALAQSAFCGDIDASYAGRMMAATDNSVYQLLPQAVIYPKSRQDIVLAMQLAQQSAYQAVRFSPRGGGTGTNGQSLNDGIVIDLSRHMNQVLEINAEQGWVRVQAGVVKDQLNDALRPHGYFFSPDLSTSNRATIGGMISTDASGQGSLVYGKTSDHVLALRTVLLGGEVLDSAPVALAEAEQLSQQAGRIGQIYQQTLATCVALREQIKAKFPPLNRFLTGYDLLHAYDEAQQQIDVSRLIAGSEGTLGFVCEAKLNITPIPKAKVLVNVKYDNFQSALKNAPFLVEARATSVETIDSNVLNLARQDIIWSSVEEYIQDVAEHTMNGINMVEFTGVNEDEINDKLQRLLSLLDERIQQHPEQGIIGYQVCREAASIQAIYAMRKKAVGLLGATKGRRKPVAFAEDTAVPPEKLADFIGEFRALLDAEQLHYGMFGHVDAGVLHVRPALDMTNPDDEKLLRKISDQVAKLTAKYGGLMWGEHGKGFRSEYSPSFFGDQLYQELCKIKASFDPDNRLNPGKIATAYGSEQTLVSVDARKRGYYDRQIPVQTQSYYQAAMDCNGNGLCFNYDADAAMCPSYKVTRDRRYSPKGRATLIREWLRLTHAADYDASQTPNTRAWWRAASVDSSDFNHQVKQSMDACLACKACAGQCPVKVDVPSFRARFLAHYHSRYKRPLKDYLVASIELSGQWLAKAPRLSNLFTHNPLSRWLLKRLVGYQDAPRLSTPTVTQRWRWLRAEASELHTLKAESDKPLVVVVQDPFTSFYDAEVVQQAGQVLAGLGWQPLLLNFSGNGKAQHVKGFLDDFTDTAKRVSAQLRQVAACDLPMIGLDASTTLLYRDEYRQFLTAEESAFQVQTISEFLFEQLQQGRLLWPSTTSQRDSRQYRLLPHCTEQTAIPAALKQWQQLFAAAGLKLVGENVGCCGMAGTYGHEVDNQANSRALFDMSWAEKVSTAEQDSLLATGFSCRCQVKRYSDTRARHPLSVLAQALQSESAANRP</sequence>
<dbReference type="Proteomes" id="UP000014115">
    <property type="component" value="Unassembled WGS sequence"/>
</dbReference>
<gene>
    <name evidence="15" type="ORF">A10D4_02022</name>
</gene>
<evidence type="ECO:0000256" key="2">
    <source>
        <dbReference type="ARBA" id="ARBA00022485"/>
    </source>
</evidence>
<keyword evidence="16" id="KW-1185">Reference proteome</keyword>
<dbReference type="eggNOG" id="COG0247">
    <property type="taxonomic scope" value="Bacteria"/>
</dbReference>
<dbReference type="InterPro" id="IPR016164">
    <property type="entry name" value="FAD-linked_Oxase-like_C"/>
</dbReference>
<evidence type="ECO:0000256" key="12">
    <source>
        <dbReference type="ARBA" id="ARBA00067680"/>
    </source>
</evidence>
<dbReference type="eggNOG" id="COG0277">
    <property type="taxonomic scope" value="Bacteria"/>
</dbReference>
<dbReference type="Gene3D" id="3.30.70.2740">
    <property type="match status" value="1"/>
</dbReference>
<reference evidence="15 16" key="1">
    <citation type="journal article" date="2012" name="J. Bacteriol.">
        <title>Genome Sequence of Idiomarina xiamenensis Type Strain 10-D-4.</title>
        <authorList>
            <person name="Lai Q."/>
            <person name="Wang L."/>
            <person name="Wang W."/>
            <person name="Shao Z."/>
        </authorList>
    </citation>
    <scope>NUCLEOTIDE SEQUENCE [LARGE SCALE GENOMIC DNA]</scope>
    <source>
        <strain evidence="15 16">10-D-4</strain>
    </source>
</reference>
<dbReference type="FunFam" id="3.30.70.2740:FF:000003">
    <property type="entry name" value="Oxidoreductase, FAD-binding, putative"/>
    <property type="match status" value="1"/>
</dbReference>
<protein>
    <recommendedName>
        <fullName evidence="12">D-2-hydroxyglutarate dehydrogenase</fullName>
        <ecNumber evidence="9">1.1.99.39</ecNumber>
    </recommendedName>
</protein>
<dbReference type="InterPro" id="IPR017900">
    <property type="entry name" value="4Fe4S_Fe_S_CS"/>
</dbReference>
<dbReference type="GO" id="GO:0071949">
    <property type="term" value="F:FAD binding"/>
    <property type="evidence" value="ECO:0007669"/>
    <property type="project" value="InterPro"/>
</dbReference>
<dbReference type="PATRIC" id="fig|740709.3.peg.407"/>
<dbReference type="Gene3D" id="3.30.465.10">
    <property type="match status" value="1"/>
</dbReference>
<comment type="cofactor">
    <cofactor evidence="1">
        <name>FAD</name>
        <dbReference type="ChEBI" id="CHEBI:57692"/>
    </cofactor>
</comment>
<organism evidence="15 16">
    <name type="scientific">Idiomarina xiamenensis 10-D-4</name>
    <dbReference type="NCBI Taxonomy" id="740709"/>
    <lineage>
        <taxon>Bacteria</taxon>
        <taxon>Pseudomonadati</taxon>
        <taxon>Pseudomonadota</taxon>
        <taxon>Gammaproteobacteria</taxon>
        <taxon>Alteromonadales</taxon>
        <taxon>Idiomarinaceae</taxon>
        <taxon>Idiomarina</taxon>
    </lineage>
</organism>
<evidence type="ECO:0000256" key="6">
    <source>
        <dbReference type="ARBA" id="ARBA00023002"/>
    </source>
</evidence>
<dbReference type="GO" id="GO:0046872">
    <property type="term" value="F:metal ion binding"/>
    <property type="evidence" value="ECO:0007669"/>
    <property type="project" value="UniProtKB-KW"/>
</dbReference>